<dbReference type="NCBIfam" id="TIGR02427">
    <property type="entry name" value="protocat_pcaD"/>
    <property type="match status" value="1"/>
</dbReference>
<protein>
    <submittedName>
        <fullName evidence="2">3-oxoadipate enol-lactone hydrolase/4-carboxymuconolactone decarboxylase</fullName>
    </submittedName>
</protein>
<proteinExistence type="predicted"/>
<dbReference type="SUPFAM" id="SSF53474">
    <property type="entry name" value="alpha/beta-Hydrolases"/>
    <property type="match status" value="1"/>
</dbReference>
<dbReference type="InterPro" id="IPR026968">
    <property type="entry name" value="PcaD/CatD"/>
</dbReference>
<dbReference type="Gene3D" id="3.40.50.1820">
    <property type="entry name" value="alpha/beta hydrolase"/>
    <property type="match status" value="1"/>
</dbReference>
<dbReference type="PANTHER" id="PTHR43798:SF29">
    <property type="entry name" value="AB HYDROLASE-1 DOMAIN-CONTAINING PROTEIN"/>
    <property type="match status" value="1"/>
</dbReference>
<dbReference type="PRINTS" id="PR00111">
    <property type="entry name" value="ABHYDROLASE"/>
</dbReference>
<reference evidence="3" key="1">
    <citation type="submission" date="2013-02" db="EMBL/GenBank/DDBJ databases">
        <title>The complete genome sequence of Corynebacterium casei LMG S-19264 (=DSM 44701).</title>
        <authorList>
            <person name="Ruckert C."/>
            <person name="Albersmeier A."/>
            <person name="Kalinowski J."/>
        </authorList>
    </citation>
    <scope>NUCLEOTIDE SEQUENCE [LARGE SCALE GENOMIC DNA]</scope>
    <source>
        <strain evidence="3">LMG S-19264</strain>
    </source>
</reference>
<dbReference type="RefSeq" id="WP_025388322.1">
    <property type="nucleotide sequence ID" value="NZ_CP004350.1"/>
</dbReference>
<evidence type="ECO:0000259" key="1">
    <source>
        <dbReference type="Pfam" id="PF00561"/>
    </source>
</evidence>
<evidence type="ECO:0000313" key="3">
    <source>
        <dbReference type="Proteomes" id="UP000019226"/>
    </source>
</evidence>
<dbReference type="GeneID" id="82878851"/>
<dbReference type="PANTHER" id="PTHR43798">
    <property type="entry name" value="MONOACYLGLYCEROL LIPASE"/>
    <property type="match status" value="1"/>
</dbReference>
<dbReference type="EMBL" id="CP004350">
    <property type="protein sequence ID" value="AHI21309.1"/>
    <property type="molecule type" value="Genomic_DNA"/>
</dbReference>
<dbReference type="Proteomes" id="UP000019226">
    <property type="component" value="Chromosome"/>
</dbReference>
<dbReference type="InterPro" id="IPR000073">
    <property type="entry name" value="AB_hydrolase_1"/>
</dbReference>
<dbReference type="InterPro" id="IPR029058">
    <property type="entry name" value="AB_hydrolase_fold"/>
</dbReference>
<organism evidence="2 3">
    <name type="scientific">Corynebacterium casei LMG S-19264</name>
    <dbReference type="NCBI Taxonomy" id="1285583"/>
    <lineage>
        <taxon>Bacteria</taxon>
        <taxon>Bacillati</taxon>
        <taxon>Actinomycetota</taxon>
        <taxon>Actinomycetes</taxon>
        <taxon>Mycobacteriales</taxon>
        <taxon>Corynebacteriaceae</taxon>
        <taxon>Corynebacterium</taxon>
    </lineage>
</organism>
<dbReference type="InterPro" id="IPR050266">
    <property type="entry name" value="AB_hydrolase_sf"/>
</dbReference>
<name>A0ABM5PU48_9CORY</name>
<dbReference type="GO" id="GO:0016787">
    <property type="term" value="F:hydrolase activity"/>
    <property type="evidence" value="ECO:0007669"/>
    <property type="project" value="UniProtKB-KW"/>
</dbReference>
<accession>A0ABM5PU48</accession>
<keyword evidence="2" id="KW-0378">Hydrolase</keyword>
<feature type="domain" description="AB hydrolase-1" evidence="1">
    <location>
        <begin position="20"/>
        <end position="244"/>
    </location>
</feature>
<dbReference type="Pfam" id="PF00561">
    <property type="entry name" value="Abhydrolase_1"/>
    <property type="match status" value="1"/>
</dbReference>
<evidence type="ECO:0000313" key="2">
    <source>
        <dbReference type="EMBL" id="AHI21309.1"/>
    </source>
</evidence>
<gene>
    <name evidence="2" type="ORF">CCASEI_13805</name>
</gene>
<sequence length="269" mass="28531">MAQLHFVEYGPRKAETPQGTLVFIGSIASTVDMWLPQLDALSDVFRVIAVDHRGHGHSPVIEGPASIADLASDVQETIEKHGVDTYGVVGLSLGGAVAQYLAANDPKVTSAAFLCTAPKFGTPESWHERARTVRADSTAALADAVVGRWFSEGWIAENPASTAFYRNMIATTPAEGYASCSEALADWDFAGELPKISVSVLVLAGADDPSTPPEVLKGIGEAVSGESTYVEIKPGAHVPTIEAPQEVTDALRAHFTRWSLIMSERKSAG</sequence>
<keyword evidence="3" id="KW-1185">Reference proteome</keyword>